<evidence type="ECO:0000256" key="6">
    <source>
        <dbReference type="ARBA" id="ARBA00023170"/>
    </source>
</evidence>
<feature type="domain" description="G-protein coupled receptors family 1 profile" evidence="12">
    <location>
        <begin position="120"/>
        <end position="375"/>
    </location>
</feature>
<keyword evidence="4 9" id="KW-0297">G-protein coupled receptor</keyword>
<dbReference type="PROSITE" id="PS50262">
    <property type="entry name" value="G_PROTEIN_RECEP_F1_2"/>
    <property type="match status" value="1"/>
</dbReference>
<evidence type="ECO:0000256" key="10">
    <source>
        <dbReference type="SAM" id="MobiDB-lite"/>
    </source>
</evidence>
<evidence type="ECO:0000313" key="14">
    <source>
        <dbReference type="Proteomes" id="UP001476798"/>
    </source>
</evidence>
<dbReference type="PRINTS" id="PR01067">
    <property type="entry name" value="P2Y5ORPHANR"/>
</dbReference>
<dbReference type="Gene3D" id="1.20.1070.10">
    <property type="entry name" value="Rhodopsin 7-helix transmembrane proteins"/>
    <property type="match status" value="1"/>
</dbReference>
<keyword evidence="3 11" id="KW-1133">Transmembrane helix</keyword>
<protein>
    <submittedName>
        <fullName evidence="13">Lysophosphatidic acid receptor 4</fullName>
    </submittedName>
</protein>
<feature type="transmembrane region" description="Helical" evidence="11">
    <location>
        <begin position="312"/>
        <end position="336"/>
    </location>
</feature>
<dbReference type="PROSITE" id="PS00237">
    <property type="entry name" value="G_PROTEIN_RECEP_F1_1"/>
    <property type="match status" value="1"/>
</dbReference>
<evidence type="ECO:0000259" key="12">
    <source>
        <dbReference type="PROSITE" id="PS50262"/>
    </source>
</evidence>
<feature type="transmembrane region" description="Helical" evidence="11">
    <location>
        <begin position="109"/>
        <end position="130"/>
    </location>
</feature>
<evidence type="ECO:0000256" key="11">
    <source>
        <dbReference type="SAM" id="Phobius"/>
    </source>
</evidence>
<accession>A0ABV0MJB7</accession>
<evidence type="ECO:0000256" key="2">
    <source>
        <dbReference type="ARBA" id="ARBA00022692"/>
    </source>
</evidence>
<dbReference type="EMBL" id="JAHRIO010001848">
    <property type="protein sequence ID" value="MEQ2159188.1"/>
    <property type="molecule type" value="Genomic_DNA"/>
</dbReference>
<feature type="transmembrane region" description="Helical" evidence="11">
    <location>
        <begin position="356"/>
        <end position="377"/>
    </location>
</feature>
<dbReference type="PRINTS" id="PR00237">
    <property type="entry name" value="GPCRRHODOPSN"/>
</dbReference>
<evidence type="ECO:0000256" key="4">
    <source>
        <dbReference type="ARBA" id="ARBA00023040"/>
    </source>
</evidence>
<feature type="transmembrane region" description="Helical" evidence="11">
    <location>
        <begin position="182"/>
        <end position="206"/>
    </location>
</feature>
<evidence type="ECO:0000256" key="5">
    <source>
        <dbReference type="ARBA" id="ARBA00023136"/>
    </source>
</evidence>
<evidence type="ECO:0000256" key="3">
    <source>
        <dbReference type="ARBA" id="ARBA00022989"/>
    </source>
</evidence>
<comment type="caution">
    <text evidence="13">The sequence shown here is derived from an EMBL/GenBank/DDBJ whole genome shotgun (WGS) entry which is preliminary data.</text>
</comment>
<keyword evidence="6 9" id="KW-0675">Receptor</keyword>
<dbReference type="CDD" id="cd15155">
    <property type="entry name" value="7tmA_LPAR4"/>
    <property type="match status" value="1"/>
</dbReference>
<comment type="similarity">
    <text evidence="9">Belongs to the G-protein coupled receptor 1 family.</text>
</comment>
<comment type="subcellular location">
    <subcellularLocation>
        <location evidence="1">Membrane</location>
        <topology evidence="1">Multi-pass membrane protein</topology>
    </subcellularLocation>
</comment>
<feature type="transmembrane region" description="Helical" evidence="11">
    <location>
        <begin position="268"/>
        <end position="292"/>
    </location>
</feature>
<dbReference type="SUPFAM" id="SSF81321">
    <property type="entry name" value="Family A G protein-coupled receptor-like"/>
    <property type="match status" value="1"/>
</dbReference>
<feature type="non-terminal residue" evidence="13">
    <location>
        <position position="1"/>
    </location>
</feature>
<feature type="region of interest" description="Disordered" evidence="10">
    <location>
        <begin position="411"/>
        <end position="433"/>
    </location>
</feature>
<gene>
    <name evidence="13" type="primary">LPAR4</name>
    <name evidence="13" type="ORF">GOODEAATRI_020115</name>
</gene>
<name>A0ABV0MJB7_9TELE</name>
<sequence length="433" mass="47845">INGGTHTRGICYKFISCSFHPGKPALRLGVGRGNSERAGLERLFSPSKNTGLQISDSCAAARLKNHSATRSGDPLSISSINMASLVINETGVEDCGIDDSFKYNLYSTVYSVVFVSGLITNCAALFVFCFRMKIQNETTMFMTNLAFSDLVFVFTLPFKVFYNVNRNWPFGDGLCKVSGTAFITNIYGSMLFLTCISVDRFLAIVYPFRSRSIRTRRNAALVCAAVWLTIVGGGISVTFFSTINSRHRATTCFEGFSKNTWKTYLSKITIFIEIVGFLFPLLANLVCSSLVLRTLRRPVSAGHGCDSKKRVLRMIVVHLSIFIICFVPYNFLLFLYALVRTQALANCTVERFARTLYPITLCLASLNCCLDPVVYYFTSESFKKSLTIGNKGSGSRPESIPRSDCEAQDIAVSRDTHSVSSNGKDATVSDSQL</sequence>
<evidence type="ECO:0000256" key="9">
    <source>
        <dbReference type="RuleBase" id="RU000688"/>
    </source>
</evidence>
<dbReference type="InterPro" id="IPR017452">
    <property type="entry name" value="GPCR_Rhodpsn_7TM"/>
</dbReference>
<reference evidence="13 14" key="1">
    <citation type="submission" date="2021-06" db="EMBL/GenBank/DDBJ databases">
        <authorList>
            <person name="Palmer J.M."/>
        </authorList>
    </citation>
    <scope>NUCLEOTIDE SEQUENCE [LARGE SCALE GENOMIC DNA]</scope>
    <source>
        <strain evidence="13 14">GA_2019</strain>
        <tissue evidence="13">Muscle</tissue>
    </source>
</reference>
<dbReference type="Pfam" id="PF00001">
    <property type="entry name" value="7tm_1"/>
    <property type="match status" value="1"/>
</dbReference>
<keyword evidence="5 11" id="KW-0472">Membrane</keyword>
<dbReference type="InterPro" id="IPR000276">
    <property type="entry name" value="GPCR_Rhodpsn"/>
</dbReference>
<evidence type="ECO:0000313" key="13">
    <source>
        <dbReference type="EMBL" id="MEQ2159188.1"/>
    </source>
</evidence>
<evidence type="ECO:0000256" key="8">
    <source>
        <dbReference type="ARBA" id="ARBA00023224"/>
    </source>
</evidence>
<feature type="transmembrane region" description="Helical" evidence="11">
    <location>
        <begin position="218"/>
        <end position="240"/>
    </location>
</feature>
<proteinExistence type="inferred from homology"/>
<evidence type="ECO:0000256" key="1">
    <source>
        <dbReference type="ARBA" id="ARBA00004141"/>
    </source>
</evidence>
<evidence type="ECO:0000256" key="7">
    <source>
        <dbReference type="ARBA" id="ARBA00023180"/>
    </source>
</evidence>
<organism evidence="13 14">
    <name type="scientific">Goodea atripinnis</name>
    <dbReference type="NCBI Taxonomy" id="208336"/>
    <lineage>
        <taxon>Eukaryota</taxon>
        <taxon>Metazoa</taxon>
        <taxon>Chordata</taxon>
        <taxon>Craniata</taxon>
        <taxon>Vertebrata</taxon>
        <taxon>Euteleostomi</taxon>
        <taxon>Actinopterygii</taxon>
        <taxon>Neopterygii</taxon>
        <taxon>Teleostei</taxon>
        <taxon>Neoteleostei</taxon>
        <taxon>Acanthomorphata</taxon>
        <taxon>Ovalentaria</taxon>
        <taxon>Atherinomorphae</taxon>
        <taxon>Cyprinodontiformes</taxon>
        <taxon>Goodeidae</taxon>
        <taxon>Goodea</taxon>
    </lineage>
</organism>
<keyword evidence="2 9" id="KW-0812">Transmembrane</keyword>
<keyword evidence="14" id="KW-1185">Reference proteome</keyword>
<keyword evidence="8 9" id="KW-0807">Transducer</keyword>
<feature type="compositionally biased region" description="Polar residues" evidence="10">
    <location>
        <begin position="418"/>
        <end position="433"/>
    </location>
</feature>
<keyword evidence="7" id="KW-0325">Glycoprotein</keyword>
<dbReference type="Proteomes" id="UP001476798">
    <property type="component" value="Unassembled WGS sequence"/>
</dbReference>
<dbReference type="PANTHER" id="PTHR24232:SF41">
    <property type="entry name" value="LYSOPHOSPHATIDIC ACID RECEPTOR 4"/>
    <property type="match status" value="1"/>
</dbReference>
<dbReference type="PANTHER" id="PTHR24232">
    <property type="entry name" value="G-PROTEIN COUPLED RECEPTOR"/>
    <property type="match status" value="1"/>
</dbReference>
<feature type="transmembrane region" description="Helical" evidence="11">
    <location>
        <begin position="142"/>
        <end position="162"/>
    </location>
</feature>